<dbReference type="EMBL" id="ML996173">
    <property type="protein sequence ID" value="KAF2732681.1"/>
    <property type="molecule type" value="Genomic_DNA"/>
</dbReference>
<feature type="region of interest" description="Disordered" evidence="1">
    <location>
        <begin position="558"/>
        <end position="591"/>
    </location>
</feature>
<feature type="compositionally biased region" description="Basic and acidic residues" evidence="1">
    <location>
        <begin position="560"/>
        <end position="576"/>
    </location>
</feature>
<feature type="compositionally biased region" description="Pro residues" evidence="1">
    <location>
        <begin position="712"/>
        <end position="722"/>
    </location>
</feature>
<accession>A0A9P4QXF0</accession>
<evidence type="ECO:0000313" key="2">
    <source>
        <dbReference type="EMBL" id="KAF2732681.1"/>
    </source>
</evidence>
<feature type="region of interest" description="Disordered" evidence="1">
    <location>
        <begin position="697"/>
        <end position="784"/>
    </location>
</feature>
<proteinExistence type="predicted"/>
<comment type="caution">
    <text evidence="2">The sequence shown here is derived from an EMBL/GenBank/DDBJ whole genome shotgun (WGS) entry which is preliminary data.</text>
</comment>
<gene>
    <name evidence="2" type="ORF">EJ04DRAFT_305375</name>
</gene>
<dbReference type="OrthoDB" id="3556832at2759"/>
<feature type="compositionally biased region" description="Low complexity" evidence="1">
    <location>
        <begin position="702"/>
        <end position="711"/>
    </location>
</feature>
<dbReference type="Proteomes" id="UP000799444">
    <property type="component" value="Unassembled WGS sequence"/>
</dbReference>
<sequence>MPAYRAAGVTARLSASDLQETITKDMEIKKGPPASASADAVQDLFRKKAYLQEEPVPFPHDPRGFQVGFVGDAPFLQVQAGANLFDNETASTGEPNNREFEMDMSSQGPFGRLLARTQHLSDLDQEASSSRQFDLRPYLHSNLFNFNQSGGGDQVPKALCLHVNLSEQTFLPDFDNGKPQHLKLDVFFNGMLVNSALILQRDMDKVPGKSRHQIFAGTRVDYIAERPWVILPPDYRPQMTNRSRVLGVQERWRQICQALLKEAEARGVDLQYQPPPSAKYLELLATTEMPASVSNMQNAGGKTFGIIDVVITHGEGRKVNNGTQYLQGPLRLIDERYEPFGNDMGMSDFEESYVERGPDAIAHKNAGNDTDLACQTVTRQVPRMEPMPLLHPSLFPTLAPNAYVQAPRFDPNRQNVPINGTIATPQEDPFLDPYPVGEHSTVASPYFIGDQSSIQEGHAPPYAHHLHGPLVHFDGGGGVRPRLLGGPPPAVGMFSVGSVPESAATPLNALDTSLPRPSMLIRRLVIYGKDRRVVRDVTWPRAVRVPINREYFMARAQGRLPDDKSARGRSEARQDIVESPTTPPPTSDMMDIDTVRVPTAKRSAHHYMGPARKTKNPRPQSPAMSPLATRSRMRSKAKATPQRALYTVCRDCGGNHRVDRPHSTIDHVDPVLLNLPANQGPAAIPVQMDDPEALLRRRSSRRAAPASRAPPIAQPPRNPTPSVPKIDLFDDEDSSLSSAPTSPTPTLAKAPQGTPKTRGTSKTKPTAGLRMPMASPCPTGLRMAGTRRPKNTIRAIQHCIDNPELNEGCVIQYAESEEGENVLRQVRAERQGVFREEGIVVGMRFFVPA</sequence>
<evidence type="ECO:0000256" key="1">
    <source>
        <dbReference type="SAM" id="MobiDB-lite"/>
    </source>
</evidence>
<reference evidence="2" key="1">
    <citation type="journal article" date="2020" name="Stud. Mycol.">
        <title>101 Dothideomycetes genomes: a test case for predicting lifestyles and emergence of pathogens.</title>
        <authorList>
            <person name="Haridas S."/>
            <person name="Albert R."/>
            <person name="Binder M."/>
            <person name="Bloem J."/>
            <person name="Labutti K."/>
            <person name="Salamov A."/>
            <person name="Andreopoulos B."/>
            <person name="Baker S."/>
            <person name="Barry K."/>
            <person name="Bills G."/>
            <person name="Bluhm B."/>
            <person name="Cannon C."/>
            <person name="Castanera R."/>
            <person name="Culley D."/>
            <person name="Daum C."/>
            <person name="Ezra D."/>
            <person name="Gonzalez J."/>
            <person name="Henrissat B."/>
            <person name="Kuo A."/>
            <person name="Liang C."/>
            <person name="Lipzen A."/>
            <person name="Lutzoni F."/>
            <person name="Magnuson J."/>
            <person name="Mondo S."/>
            <person name="Nolan M."/>
            <person name="Ohm R."/>
            <person name="Pangilinan J."/>
            <person name="Park H.-J."/>
            <person name="Ramirez L."/>
            <person name="Alfaro M."/>
            <person name="Sun H."/>
            <person name="Tritt A."/>
            <person name="Yoshinaga Y."/>
            <person name="Zwiers L.-H."/>
            <person name="Turgeon B."/>
            <person name="Goodwin S."/>
            <person name="Spatafora J."/>
            <person name="Crous P."/>
            <person name="Grigoriev I."/>
        </authorList>
    </citation>
    <scope>NUCLEOTIDE SEQUENCE</scope>
    <source>
        <strain evidence="2">CBS 125425</strain>
    </source>
</reference>
<name>A0A9P4QXF0_9PLEO</name>
<evidence type="ECO:0000313" key="3">
    <source>
        <dbReference type="Proteomes" id="UP000799444"/>
    </source>
</evidence>
<feature type="compositionally biased region" description="Polar residues" evidence="1">
    <location>
        <begin position="754"/>
        <end position="764"/>
    </location>
</feature>
<keyword evidence="3" id="KW-1185">Reference proteome</keyword>
<protein>
    <submittedName>
        <fullName evidence="2">Uncharacterized protein</fullName>
    </submittedName>
</protein>
<feature type="region of interest" description="Disordered" evidence="1">
    <location>
        <begin position="609"/>
        <end position="642"/>
    </location>
</feature>
<organism evidence="2 3">
    <name type="scientific">Polyplosphaeria fusca</name>
    <dbReference type="NCBI Taxonomy" id="682080"/>
    <lineage>
        <taxon>Eukaryota</taxon>
        <taxon>Fungi</taxon>
        <taxon>Dikarya</taxon>
        <taxon>Ascomycota</taxon>
        <taxon>Pezizomycotina</taxon>
        <taxon>Dothideomycetes</taxon>
        <taxon>Pleosporomycetidae</taxon>
        <taxon>Pleosporales</taxon>
        <taxon>Tetraplosphaeriaceae</taxon>
        <taxon>Polyplosphaeria</taxon>
    </lineage>
</organism>
<dbReference type="AlphaFoldDB" id="A0A9P4QXF0"/>
<feature type="compositionally biased region" description="Low complexity" evidence="1">
    <location>
        <begin position="735"/>
        <end position="748"/>
    </location>
</feature>